<sequence>IQADSENVEARKMRIKLLEKIGKEDYCLMSRNTWVYFINKDKKFLEIKK</sequence>
<gene>
    <name evidence="1" type="ORF">LCGC14_1197600</name>
</gene>
<dbReference type="EMBL" id="LAZR01006129">
    <property type="protein sequence ID" value="KKM94515.1"/>
    <property type="molecule type" value="Genomic_DNA"/>
</dbReference>
<evidence type="ECO:0000313" key="1">
    <source>
        <dbReference type="EMBL" id="KKM94515.1"/>
    </source>
</evidence>
<feature type="non-terminal residue" evidence="1">
    <location>
        <position position="1"/>
    </location>
</feature>
<protein>
    <submittedName>
        <fullName evidence="1">Uncharacterized protein</fullName>
    </submittedName>
</protein>
<organism evidence="1">
    <name type="scientific">marine sediment metagenome</name>
    <dbReference type="NCBI Taxonomy" id="412755"/>
    <lineage>
        <taxon>unclassified sequences</taxon>
        <taxon>metagenomes</taxon>
        <taxon>ecological metagenomes</taxon>
    </lineage>
</organism>
<comment type="caution">
    <text evidence="1">The sequence shown here is derived from an EMBL/GenBank/DDBJ whole genome shotgun (WGS) entry which is preliminary data.</text>
</comment>
<name>A0A0F9P097_9ZZZZ</name>
<reference evidence="1" key="1">
    <citation type="journal article" date="2015" name="Nature">
        <title>Complex archaea that bridge the gap between prokaryotes and eukaryotes.</title>
        <authorList>
            <person name="Spang A."/>
            <person name="Saw J.H."/>
            <person name="Jorgensen S.L."/>
            <person name="Zaremba-Niedzwiedzka K."/>
            <person name="Martijn J."/>
            <person name="Lind A.E."/>
            <person name="van Eijk R."/>
            <person name="Schleper C."/>
            <person name="Guy L."/>
            <person name="Ettema T.J."/>
        </authorList>
    </citation>
    <scope>NUCLEOTIDE SEQUENCE</scope>
</reference>
<proteinExistence type="predicted"/>
<dbReference type="AlphaFoldDB" id="A0A0F9P097"/>
<accession>A0A0F9P097</accession>